<evidence type="ECO:0000313" key="2">
    <source>
        <dbReference type="EMBL" id="XAE44041.1"/>
    </source>
</evidence>
<dbReference type="Proteomes" id="UP001449795">
    <property type="component" value="Chromosome"/>
</dbReference>
<sequence>MTDIRPPCIVRNLPALVLPTLAARAVGGVRGGLLAGMVLTQSAQAQSSGKQSVGIQSAGTQSGRVQPGRVAVRPALLPRRHATDWGVFNAGNGAAAGFGTVAGYGQVRWAEDWRDLAGAPPAQRRRDWFNRLKYIPLTDKGDIWLTLSGEERLRYVFENRPLIGMAGKTDASRVLLRSQYGADLHLGAHVRAYAEFLYGAAGGSNSYGYQTGTQRERPDLQQGILEVTGTVLGARAGVIGGRQVFLDAPVSMQSARDLTNVQQTWDGFRGYAVWSRFRLDLFDFMQTDKLPVGAFSDGTNYNARMYGAYGATALPGFTLLGRKSQVFADLFFIGYLYGGAPAAIPTATPGGAEAGSTRRDNVGLRLWGNAGPVKLDLTGVFQGGQFRPAKNAGPTRPVRAYAVNGSVLYSRPDLPARPALGVQADLFSGGSYRSRDGAVGTFATPYFPLPYYNDVTLSLTSQNLVGVGPVSDLSLSRTVHFRLHVPLFWRASTQDAVYGTGRIYGWRNNLSGGFIGAIPQAQLAWRFAPHWTWTHDIAGFAASQGMHRAGARDGAFYMQTMDFTF</sequence>
<reference evidence="2 3" key="1">
    <citation type="submission" date="2024-04" db="EMBL/GenBank/DDBJ databases">
        <title>Complete genome sequence of Nguyenibacter vanlangesis HBCM-1154, a strain capable of nitrogen fixation, IAA production, and phosphorus solubilization isolated from sugarcane soil.</title>
        <authorList>
            <person name="MY HANH P."/>
        </authorList>
    </citation>
    <scope>NUCLEOTIDE SEQUENCE [LARGE SCALE GENOMIC DNA]</scope>
    <source>
        <strain evidence="2 3">HBCM 1154</strain>
    </source>
</reference>
<protein>
    <submittedName>
        <fullName evidence="2">Alginate export family protein</fullName>
    </submittedName>
</protein>
<dbReference type="Pfam" id="PF13372">
    <property type="entry name" value="Alginate_exp"/>
    <property type="match status" value="2"/>
</dbReference>
<organism evidence="2 3">
    <name type="scientific">Nguyenibacter vanlangensis</name>
    <dbReference type="NCBI Taxonomy" id="1216886"/>
    <lineage>
        <taxon>Bacteria</taxon>
        <taxon>Pseudomonadati</taxon>
        <taxon>Pseudomonadota</taxon>
        <taxon>Alphaproteobacteria</taxon>
        <taxon>Acetobacterales</taxon>
        <taxon>Acetobacteraceae</taxon>
        <taxon>Nguyenibacter</taxon>
    </lineage>
</organism>
<name>A0ABZ3D965_9PROT</name>
<proteinExistence type="predicted"/>
<feature type="domain" description="Alginate export" evidence="1">
    <location>
        <begin position="354"/>
        <end position="551"/>
    </location>
</feature>
<dbReference type="EMBL" id="CP152276">
    <property type="protein sequence ID" value="XAE44041.1"/>
    <property type="molecule type" value="Genomic_DNA"/>
</dbReference>
<dbReference type="RefSeq" id="WP_342629362.1">
    <property type="nucleotide sequence ID" value="NZ_CP152276.1"/>
</dbReference>
<evidence type="ECO:0000259" key="1">
    <source>
        <dbReference type="Pfam" id="PF13372"/>
    </source>
</evidence>
<dbReference type="InterPro" id="IPR025388">
    <property type="entry name" value="Alginate_export_dom"/>
</dbReference>
<evidence type="ECO:0000313" key="3">
    <source>
        <dbReference type="Proteomes" id="UP001449795"/>
    </source>
</evidence>
<feature type="domain" description="Alginate export" evidence="1">
    <location>
        <begin position="144"/>
        <end position="283"/>
    </location>
</feature>
<accession>A0ABZ3D965</accession>
<gene>
    <name evidence="2" type="ORF">AAC691_06310</name>
</gene>
<keyword evidence="3" id="KW-1185">Reference proteome</keyword>